<evidence type="ECO:0000313" key="3">
    <source>
        <dbReference type="Proteomes" id="UP000469558"/>
    </source>
</evidence>
<accession>A0A8T9BSK5</accession>
<gene>
    <name evidence="2" type="ORF">LSUE1_G008954</name>
</gene>
<dbReference type="AlphaFoldDB" id="A0A8T9BSK5"/>
<feature type="compositionally biased region" description="Basic and acidic residues" evidence="1">
    <location>
        <begin position="1"/>
        <end position="12"/>
    </location>
</feature>
<evidence type="ECO:0000313" key="2">
    <source>
        <dbReference type="EMBL" id="TVY57765.1"/>
    </source>
</evidence>
<proteinExistence type="predicted"/>
<dbReference type="EMBL" id="QGMK01002542">
    <property type="protein sequence ID" value="TVY57765.1"/>
    <property type="molecule type" value="Genomic_DNA"/>
</dbReference>
<feature type="compositionally biased region" description="Low complexity" evidence="1">
    <location>
        <begin position="103"/>
        <end position="115"/>
    </location>
</feature>
<sequence>TAQQDRQARNKDPYSASEESDSPWEGPGGRFDAYGNDSYANIQLRRDAAVKLDNPELVMMLAMARNDSIPATRHYLTKIMCGYITAEGIAAEEAREKEKAGEVEGANAGKALKAAGKGGKGVSPRG</sequence>
<dbReference type="Proteomes" id="UP000469558">
    <property type="component" value="Unassembled WGS sequence"/>
</dbReference>
<feature type="region of interest" description="Disordered" evidence="1">
    <location>
        <begin position="1"/>
        <end position="32"/>
    </location>
</feature>
<keyword evidence="3" id="KW-1185">Reference proteome</keyword>
<feature type="compositionally biased region" description="Gly residues" evidence="1">
    <location>
        <begin position="116"/>
        <end position="126"/>
    </location>
</feature>
<protein>
    <submittedName>
        <fullName evidence="2">Uncharacterized protein</fullName>
    </submittedName>
</protein>
<feature type="non-terminal residue" evidence="2">
    <location>
        <position position="126"/>
    </location>
</feature>
<dbReference type="OrthoDB" id="5372011at2759"/>
<reference evidence="2 3" key="1">
    <citation type="submission" date="2018-05" db="EMBL/GenBank/DDBJ databases">
        <title>Genome sequencing and assembly of the regulated plant pathogen Lachnellula willkommii and related sister species for the development of diagnostic species identification markers.</title>
        <authorList>
            <person name="Giroux E."/>
            <person name="Bilodeau G."/>
        </authorList>
    </citation>
    <scope>NUCLEOTIDE SEQUENCE [LARGE SCALE GENOMIC DNA]</scope>
    <source>
        <strain evidence="2 3">CBS 268.59</strain>
    </source>
</reference>
<organism evidence="2 3">
    <name type="scientific">Lachnellula suecica</name>
    <dbReference type="NCBI Taxonomy" id="602035"/>
    <lineage>
        <taxon>Eukaryota</taxon>
        <taxon>Fungi</taxon>
        <taxon>Dikarya</taxon>
        <taxon>Ascomycota</taxon>
        <taxon>Pezizomycotina</taxon>
        <taxon>Leotiomycetes</taxon>
        <taxon>Helotiales</taxon>
        <taxon>Lachnaceae</taxon>
        <taxon>Lachnellula</taxon>
    </lineage>
</organism>
<evidence type="ECO:0000256" key="1">
    <source>
        <dbReference type="SAM" id="MobiDB-lite"/>
    </source>
</evidence>
<feature type="region of interest" description="Disordered" evidence="1">
    <location>
        <begin position="99"/>
        <end position="126"/>
    </location>
</feature>
<name>A0A8T9BSK5_9HELO</name>
<comment type="caution">
    <text evidence="2">The sequence shown here is derived from an EMBL/GenBank/DDBJ whole genome shotgun (WGS) entry which is preliminary data.</text>
</comment>
<feature type="non-terminal residue" evidence="2">
    <location>
        <position position="1"/>
    </location>
</feature>